<evidence type="ECO:0000256" key="1">
    <source>
        <dbReference type="SAM" id="Coils"/>
    </source>
</evidence>
<dbReference type="Proteomes" id="UP001372338">
    <property type="component" value="Unassembled WGS sequence"/>
</dbReference>
<evidence type="ECO:0000313" key="3">
    <source>
        <dbReference type="EMBL" id="KAK7251989.1"/>
    </source>
</evidence>
<name>A0AAN9EA64_CROPI</name>
<organism evidence="3 4">
    <name type="scientific">Crotalaria pallida</name>
    <name type="common">Smooth rattlebox</name>
    <name type="synonym">Crotalaria striata</name>
    <dbReference type="NCBI Taxonomy" id="3830"/>
    <lineage>
        <taxon>Eukaryota</taxon>
        <taxon>Viridiplantae</taxon>
        <taxon>Streptophyta</taxon>
        <taxon>Embryophyta</taxon>
        <taxon>Tracheophyta</taxon>
        <taxon>Spermatophyta</taxon>
        <taxon>Magnoliopsida</taxon>
        <taxon>eudicotyledons</taxon>
        <taxon>Gunneridae</taxon>
        <taxon>Pentapetalae</taxon>
        <taxon>rosids</taxon>
        <taxon>fabids</taxon>
        <taxon>Fabales</taxon>
        <taxon>Fabaceae</taxon>
        <taxon>Papilionoideae</taxon>
        <taxon>50 kb inversion clade</taxon>
        <taxon>genistoids sensu lato</taxon>
        <taxon>core genistoids</taxon>
        <taxon>Crotalarieae</taxon>
        <taxon>Crotalaria</taxon>
    </lineage>
</organism>
<keyword evidence="2" id="KW-0732">Signal</keyword>
<comment type="caution">
    <text evidence="3">The sequence shown here is derived from an EMBL/GenBank/DDBJ whole genome shotgun (WGS) entry which is preliminary data.</text>
</comment>
<keyword evidence="1" id="KW-0175">Coiled coil</keyword>
<dbReference type="PANTHER" id="PTHR37214">
    <property type="entry name" value="CYTOMEGALOVIRUS UL139 PROTEIN"/>
    <property type="match status" value="1"/>
</dbReference>
<evidence type="ECO:0000313" key="4">
    <source>
        <dbReference type="Proteomes" id="UP001372338"/>
    </source>
</evidence>
<dbReference type="EMBL" id="JAYWIO010000007">
    <property type="protein sequence ID" value="KAK7251989.1"/>
    <property type="molecule type" value="Genomic_DNA"/>
</dbReference>
<proteinExistence type="predicted"/>
<feature type="signal peptide" evidence="2">
    <location>
        <begin position="1"/>
        <end position="24"/>
    </location>
</feature>
<feature type="coiled-coil region" evidence="1">
    <location>
        <begin position="206"/>
        <end position="260"/>
    </location>
</feature>
<sequence>MGVAATAAAATILFLFSLPISSSSFCVKKQEQNLQVSLGRGEAGELAEYSENFVMDYWIHISRHDKDGHNMQLAAAAATMAFSAAFNERLHHMDRTRIHRLSQLQAEKELQSTKSRILASKLANIRAMEQRCFLLDHKIASHNFKILSLKSQIENLELKYESISQELRSLQNEVEELEELHMRKDSFYEAKMIEMIEFKEIADMFVAKCQMEVQSLRNRLNELRSSFKESNNRNSCNSEIAAAEMRRSELLAEKENVCRNVASNQQIKAKLQKQLQNII</sequence>
<evidence type="ECO:0000256" key="2">
    <source>
        <dbReference type="SAM" id="SignalP"/>
    </source>
</evidence>
<dbReference type="InterPro" id="IPR021042">
    <property type="entry name" value="Herpes_UL139_cytomegalovirus"/>
</dbReference>
<dbReference type="Pfam" id="PF12507">
    <property type="entry name" value="HCMV_UL139"/>
    <property type="match status" value="1"/>
</dbReference>
<gene>
    <name evidence="3" type="ORF">RIF29_35643</name>
</gene>
<accession>A0AAN9EA64</accession>
<dbReference type="PANTHER" id="PTHR37214:SF2">
    <property type="entry name" value="CYTOMEGALOVIRUS UL139 PROTEIN"/>
    <property type="match status" value="1"/>
</dbReference>
<feature type="coiled-coil region" evidence="1">
    <location>
        <begin position="146"/>
        <end position="180"/>
    </location>
</feature>
<reference evidence="3 4" key="1">
    <citation type="submission" date="2024-01" db="EMBL/GenBank/DDBJ databases">
        <title>The genomes of 5 underutilized Papilionoideae crops provide insights into root nodulation and disease resistanc.</title>
        <authorList>
            <person name="Yuan L."/>
        </authorList>
    </citation>
    <scope>NUCLEOTIDE SEQUENCE [LARGE SCALE GENOMIC DNA]</scope>
    <source>
        <strain evidence="3">ZHUSHIDOU_FW_LH</strain>
        <tissue evidence="3">Leaf</tissue>
    </source>
</reference>
<dbReference type="AlphaFoldDB" id="A0AAN9EA64"/>
<protein>
    <submittedName>
        <fullName evidence="3">Uncharacterized protein</fullName>
    </submittedName>
</protein>
<keyword evidence="4" id="KW-1185">Reference proteome</keyword>
<feature type="chain" id="PRO_5042978373" evidence="2">
    <location>
        <begin position="25"/>
        <end position="279"/>
    </location>
</feature>